<evidence type="ECO:0000313" key="4">
    <source>
        <dbReference type="Ensembl" id="ENSOSIP00000049426.1"/>
    </source>
</evidence>
<keyword evidence="5" id="KW-1185">Reference proteome</keyword>
<reference evidence="4" key="2">
    <citation type="submission" date="2025-09" db="UniProtKB">
        <authorList>
            <consortium name="Ensembl"/>
        </authorList>
    </citation>
    <scope>IDENTIFICATION</scope>
</reference>
<dbReference type="InterPro" id="IPR003599">
    <property type="entry name" value="Ig_sub"/>
</dbReference>
<dbReference type="GO" id="GO:0038023">
    <property type="term" value="F:signaling receptor activity"/>
    <property type="evidence" value="ECO:0007669"/>
    <property type="project" value="InterPro"/>
</dbReference>
<reference evidence="4" key="1">
    <citation type="submission" date="2025-08" db="UniProtKB">
        <authorList>
            <consortium name="Ensembl"/>
        </authorList>
    </citation>
    <scope>IDENTIFICATION</scope>
</reference>
<feature type="signal peptide" evidence="2">
    <location>
        <begin position="1"/>
        <end position="21"/>
    </location>
</feature>
<evidence type="ECO:0000256" key="1">
    <source>
        <dbReference type="SAM" id="MobiDB-lite"/>
    </source>
</evidence>
<dbReference type="PANTHER" id="PTHR37996">
    <property type="entry name" value="B- AND T-LYMPHOCYTE ATTENUATOR"/>
    <property type="match status" value="1"/>
</dbReference>
<feature type="compositionally biased region" description="Polar residues" evidence="1">
    <location>
        <begin position="265"/>
        <end position="276"/>
    </location>
</feature>
<dbReference type="GO" id="GO:0002768">
    <property type="term" value="P:immune response-regulating cell surface receptor signaling pathway"/>
    <property type="evidence" value="ECO:0007669"/>
    <property type="project" value="InterPro"/>
</dbReference>
<accession>A0A8C7ZZ13</accession>
<dbReference type="GeneTree" id="ENSGT01130000279798"/>
<feature type="domain" description="Ig-like" evidence="3">
    <location>
        <begin position="26"/>
        <end position="113"/>
    </location>
</feature>
<dbReference type="InterPro" id="IPR007110">
    <property type="entry name" value="Ig-like_dom"/>
</dbReference>
<dbReference type="AlphaFoldDB" id="A0A8C7ZZ13"/>
<dbReference type="GO" id="GO:0005886">
    <property type="term" value="C:plasma membrane"/>
    <property type="evidence" value="ECO:0007669"/>
    <property type="project" value="InterPro"/>
</dbReference>
<dbReference type="Proteomes" id="UP000694383">
    <property type="component" value="Unplaced"/>
</dbReference>
<evidence type="ECO:0000259" key="3">
    <source>
        <dbReference type="PROSITE" id="PS50835"/>
    </source>
</evidence>
<dbReference type="PANTHER" id="PTHR37996:SF1">
    <property type="entry name" value="B- AND T-LYMPHOCYTE ATTENUATOR"/>
    <property type="match status" value="1"/>
</dbReference>
<feature type="region of interest" description="Disordered" evidence="1">
    <location>
        <begin position="212"/>
        <end position="241"/>
    </location>
</feature>
<dbReference type="SMART" id="SM00409">
    <property type="entry name" value="IG"/>
    <property type="match status" value="1"/>
</dbReference>
<dbReference type="SUPFAM" id="SSF48726">
    <property type="entry name" value="Immunoglobulin"/>
    <property type="match status" value="1"/>
</dbReference>
<dbReference type="InterPro" id="IPR036179">
    <property type="entry name" value="Ig-like_dom_sf"/>
</dbReference>
<dbReference type="PROSITE" id="PS50835">
    <property type="entry name" value="IG_LIKE"/>
    <property type="match status" value="1"/>
</dbReference>
<dbReference type="InterPro" id="IPR013783">
    <property type="entry name" value="Ig-like_fold"/>
</dbReference>
<keyword evidence="2" id="KW-0732">Signal</keyword>
<name>A0A8C7ZZ13_9TELE</name>
<dbReference type="Ensembl" id="ENSOSIT00000051925.1">
    <property type="protein sequence ID" value="ENSOSIP00000049426.1"/>
    <property type="gene ID" value="ENSOSIG00000023162.1"/>
</dbReference>
<dbReference type="InterPro" id="IPR039257">
    <property type="entry name" value="BTLA"/>
</dbReference>
<sequence length="276" mass="30394">MSSLFLSAVSCACVFYLGVSAEACTPAVLAKRGSIFVSEGHTLSLSCVVQHCEVTWTGKWKWEKSMDSNSSIVTENQRHSLMVKTPTASEIQLLLEVRRVKAADMGAYRCSVEWGDGSTELGHWTYVNITRGKQCNTEKKGTNSSRIFSIYFLSSFSAVPTQRKDLHRYCVLAGASLCLPVILGLARGLSSKVKPQPQHRMPVIYAAVTKNRPHEAPQPPARHSLPQKCSSPAFQDPKSEQKTELVYADICQDAKGSQRGVRGPTESTVYSSLRSY</sequence>
<proteinExistence type="predicted"/>
<evidence type="ECO:0000256" key="2">
    <source>
        <dbReference type="SAM" id="SignalP"/>
    </source>
</evidence>
<dbReference type="Gene3D" id="2.60.40.10">
    <property type="entry name" value="Immunoglobulins"/>
    <property type="match status" value="1"/>
</dbReference>
<organism evidence="4 5">
    <name type="scientific">Oryzias sinensis</name>
    <name type="common">Chinese medaka</name>
    <dbReference type="NCBI Taxonomy" id="183150"/>
    <lineage>
        <taxon>Eukaryota</taxon>
        <taxon>Metazoa</taxon>
        <taxon>Chordata</taxon>
        <taxon>Craniata</taxon>
        <taxon>Vertebrata</taxon>
        <taxon>Euteleostomi</taxon>
        <taxon>Actinopterygii</taxon>
        <taxon>Neopterygii</taxon>
        <taxon>Teleostei</taxon>
        <taxon>Neoteleostei</taxon>
        <taxon>Acanthomorphata</taxon>
        <taxon>Ovalentaria</taxon>
        <taxon>Atherinomorphae</taxon>
        <taxon>Beloniformes</taxon>
        <taxon>Adrianichthyidae</taxon>
        <taxon>Oryziinae</taxon>
        <taxon>Oryzias</taxon>
    </lineage>
</organism>
<feature type="region of interest" description="Disordered" evidence="1">
    <location>
        <begin position="255"/>
        <end position="276"/>
    </location>
</feature>
<evidence type="ECO:0000313" key="5">
    <source>
        <dbReference type="Proteomes" id="UP000694383"/>
    </source>
</evidence>
<protein>
    <recommendedName>
        <fullName evidence="3">Ig-like domain-containing protein</fullName>
    </recommendedName>
</protein>
<feature type="chain" id="PRO_5034362794" description="Ig-like domain-containing protein" evidence="2">
    <location>
        <begin position="22"/>
        <end position="276"/>
    </location>
</feature>